<gene>
    <name evidence="3" type="ORF">JR316_008030</name>
</gene>
<keyword evidence="2" id="KW-1133">Transmembrane helix</keyword>
<protein>
    <submittedName>
        <fullName evidence="3">Uncharacterized protein</fullName>
    </submittedName>
</protein>
<dbReference type="AlphaFoldDB" id="A0A8H7XVN0"/>
<reference evidence="3" key="1">
    <citation type="submission" date="2021-02" db="EMBL/GenBank/DDBJ databases">
        <title>Psilocybe cubensis genome.</title>
        <authorList>
            <person name="Mckernan K.J."/>
            <person name="Crawford S."/>
            <person name="Trippe A."/>
            <person name="Kane L.T."/>
            <person name="Mclaughlin S."/>
        </authorList>
    </citation>
    <scope>NUCLEOTIDE SEQUENCE [LARGE SCALE GENOMIC DNA]</scope>
    <source>
        <strain evidence="3">MGC-MH-2018</strain>
    </source>
</reference>
<feature type="transmembrane region" description="Helical" evidence="2">
    <location>
        <begin position="208"/>
        <end position="227"/>
    </location>
</feature>
<keyword evidence="2" id="KW-0472">Membrane</keyword>
<comment type="caution">
    <text evidence="3">The sequence shown here is derived from an EMBL/GenBank/DDBJ whole genome shotgun (WGS) entry which is preliminary data.</text>
</comment>
<accession>A0A8H7XVN0</accession>
<feature type="transmembrane region" description="Helical" evidence="2">
    <location>
        <begin position="239"/>
        <end position="263"/>
    </location>
</feature>
<evidence type="ECO:0000313" key="3">
    <source>
        <dbReference type="EMBL" id="KAG5167678.1"/>
    </source>
</evidence>
<organism evidence="3">
    <name type="scientific">Psilocybe cubensis</name>
    <name type="common">Psychedelic mushroom</name>
    <name type="synonym">Stropharia cubensis</name>
    <dbReference type="NCBI Taxonomy" id="181762"/>
    <lineage>
        <taxon>Eukaryota</taxon>
        <taxon>Fungi</taxon>
        <taxon>Dikarya</taxon>
        <taxon>Basidiomycota</taxon>
        <taxon>Agaricomycotina</taxon>
        <taxon>Agaricomycetes</taxon>
        <taxon>Agaricomycetidae</taxon>
        <taxon>Agaricales</taxon>
        <taxon>Agaricineae</taxon>
        <taxon>Strophariaceae</taxon>
        <taxon>Psilocybe</taxon>
    </lineage>
</organism>
<evidence type="ECO:0000256" key="2">
    <source>
        <dbReference type="SAM" id="Phobius"/>
    </source>
</evidence>
<dbReference type="EMBL" id="JAFIQS010000007">
    <property type="protein sequence ID" value="KAG5167678.1"/>
    <property type="molecule type" value="Genomic_DNA"/>
</dbReference>
<feature type="region of interest" description="Disordered" evidence="1">
    <location>
        <begin position="1"/>
        <end position="76"/>
    </location>
</feature>
<name>A0A8H7XVN0_PSICU</name>
<evidence type="ECO:0000256" key="1">
    <source>
        <dbReference type="SAM" id="MobiDB-lite"/>
    </source>
</evidence>
<feature type="region of interest" description="Disordered" evidence="1">
    <location>
        <begin position="93"/>
        <end position="119"/>
    </location>
</feature>
<feature type="transmembrane region" description="Helical" evidence="2">
    <location>
        <begin position="145"/>
        <end position="163"/>
    </location>
</feature>
<proteinExistence type="predicted"/>
<feature type="transmembrane region" description="Helical" evidence="2">
    <location>
        <begin position="183"/>
        <end position="202"/>
    </location>
</feature>
<sequence length="315" mass="34511">MAVILPNPAAADENSEQHDTFESIAPERAYTSNSYDVEAEPDTVEDASTVDQGKCEPSDDVVEEPQRLSVSEPGPGNAIEEIEAALADHASIGNQGECEPSYDANEKPQRLPVSGSCPGNASRDIKPALAASESDVKLSAEVRRILHYFLASMPEFLLLSMVYMQIQLTLDQWSKGKAEITQVIIYAVYEVCVILALMILASPLTREWLIARPTVGVVYEGYAFYYARTRFSSSGRVKADLLIIMLTFVFALTTTCLCVKNLLIRTDSNEGKPSDEKNDVPESPPPDYGYNFTVWIPGNSKILLVPKLVILGNVA</sequence>
<keyword evidence="2" id="KW-0812">Transmembrane</keyword>